<evidence type="ECO:0000313" key="3">
    <source>
        <dbReference type="Proteomes" id="UP001180556"/>
    </source>
</evidence>
<dbReference type="EMBL" id="JAVRFG010000002">
    <property type="protein sequence ID" value="MDT0489218.1"/>
    <property type="molecule type" value="Genomic_DNA"/>
</dbReference>
<evidence type="ECO:0000256" key="1">
    <source>
        <dbReference type="SAM" id="MobiDB-lite"/>
    </source>
</evidence>
<organism evidence="2 3">
    <name type="scientific">Streptomyces stephensoniae</name>
    <dbReference type="NCBI Taxonomy" id="3375367"/>
    <lineage>
        <taxon>Bacteria</taxon>
        <taxon>Bacillati</taxon>
        <taxon>Actinomycetota</taxon>
        <taxon>Actinomycetes</taxon>
        <taxon>Kitasatosporales</taxon>
        <taxon>Streptomycetaceae</taxon>
        <taxon>Streptomyces</taxon>
    </lineage>
</organism>
<dbReference type="Proteomes" id="UP001180556">
    <property type="component" value="Unassembled WGS sequence"/>
</dbReference>
<gene>
    <name evidence="2" type="ORF">RM717_01700</name>
</gene>
<feature type="region of interest" description="Disordered" evidence="1">
    <location>
        <begin position="100"/>
        <end position="120"/>
    </location>
</feature>
<proteinExistence type="predicted"/>
<name>A0ABU2VUC6_9ACTN</name>
<keyword evidence="3" id="KW-1185">Reference proteome</keyword>
<evidence type="ECO:0000313" key="2">
    <source>
        <dbReference type="EMBL" id="MDT0489218.1"/>
    </source>
</evidence>
<reference evidence="3" key="1">
    <citation type="submission" date="2023-07" db="EMBL/GenBank/DDBJ databases">
        <title>30 novel species of actinomycetes from the DSMZ collection.</title>
        <authorList>
            <person name="Nouioui I."/>
        </authorList>
    </citation>
    <scope>NUCLEOTIDE SEQUENCE [LARGE SCALE GENOMIC DNA]</scope>
    <source>
        <strain evidence="3">DSM 40932</strain>
    </source>
</reference>
<sequence length="120" mass="12755">MTKLYFQVDVPTRNSAQPERCGLHVFTGPAETESEALRIAREACEAAVAAREAGFAVPRRSPDGWGARGVRSGWVLDWAAATVAVWEHDRAFWTFPAHGVGGGPAHGTRPGPAHGVGPGR</sequence>
<protein>
    <submittedName>
        <fullName evidence="2">Uncharacterized protein</fullName>
    </submittedName>
</protein>
<dbReference type="RefSeq" id="WP_244229964.1">
    <property type="nucleotide sequence ID" value="NZ_JAVRFG010000002.1"/>
</dbReference>
<comment type="caution">
    <text evidence="2">The sequence shown here is derived from an EMBL/GenBank/DDBJ whole genome shotgun (WGS) entry which is preliminary data.</text>
</comment>
<accession>A0ABU2VUC6</accession>